<dbReference type="AlphaFoldDB" id="A0A420Y672"/>
<dbReference type="EMBL" id="QVQW01000043">
    <property type="protein sequence ID" value="RKU43386.1"/>
    <property type="molecule type" value="Genomic_DNA"/>
</dbReference>
<protein>
    <submittedName>
        <fullName evidence="1">Uncharacterized protein</fullName>
    </submittedName>
</protein>
<comment type="caution">
    <text evidence="1">The sequence shown here is derived from an EMBL/GenBank/DDBJ whole genome shotgun (WGS) entry which is preliminary data.</text>
</comment>
<proteinExistence type="predicted"/>
<keyword evidence="2" id="KW-1185">Reference proteome</keyword>
<organism evidence="1 2">
    <name type="scientific">Coniochaeta pulveracea</name>
    <dbReference type="NCBI Taxonomy" id="177199"/>
    <lineage>
        <taxon>Eukaryota</taxon>
        <taxon>Fungi</taxon>
        <taxon>Dikarya</taxon>
        <taxon>Ascomycota</taxon>
        <taxon>Pezizomycotina</taxon>
        <taxon>Sordariomycetes</taxon>
        <taxon>Sordariomycetidae</taxon>
        <taxon>Coniochaetales</taxon>
        <taxon>Coniochaetaceae</taxon>
        <taxon>Coniochaeta</taxon>
    </lineage>
</organism>
<sequence>MIHPMRLFLKKCWIRAKFLHNSDDLNFKSVRLRYPGDLFLRFCEQHARPPKIRPVTGIIVQLQLRRSPKYCLDASVFTVSLHMPSVEFWDFDRERKKKKVRPPPCHA</sequence>
<accession>A0A420Y672</accession>
<evidence type="ECO:0000313" key="1">
    <source>
        <dbReference type="EMBL" id="RKU43386.1"/>
    </source>
</evidence>
<reference evidence="1 2" key="1">
    <citation type="submission" date="2018-08" db="EMBL/GenBank/DDBJ databases">
        <title>Draft genome of the lignicolous fungus Coniochaeta pulveracea.</title>
        <authorList>
            <person name="Borstlap C.J."/>
            <person name="De Witt R.N."/>
            <person name="Botha A."/>
            <person name="Volschenk H."/>
        </authorList>
    </citation>
    <scope>NUCLEOTIDE SEQUENCE [LARGE SCALE GENOMIC DNA]</scope>
    <source>
        <strain evidence="1 2">CAB683</strain>
    </source>
</reference>
<dbReference type="Proteomes" id="UP000275385">
    <property type="component" value="Unassembled WGS sequence"/>
</dbReference>
<name>A0A420Y672_9PEZI</name>
<gene>
    <name evidence="1" type="ORF">DL546_001224</name>
</gene>
<evidence type="ECO:0000313" key="2">
    <source>
        <dbReference type="Proteomes" id="UP000275385"/>
    </source>
</evidence>